<organism evidence="8 9">
    <name type="scientific">Saccharothrix espanaensis (strain ATCC 51144 / DSM 44229 / JCM 9112 / NBRC 15066 / NRRL 15764)</name>
    <dbReference type="NCBI Taxonomy" id="1179773"/>
    <lineage>
        <taxon>Bacteria</taxon>
        <taxon>Bacillati</taxon>
        <taxon>Actinomycetota</taxon>
        <taxon>Actinomycetes</taxon>
        <taxon>Pseudonocardiales</taxon>
        <taxon>Pseudonocardiaceae</taxon>
        <taxon>Saccharothrix</taxon>
    </lineage>
</organism>
<keyword evidence="2" id="KW-0805">Transcription regulation</keyword>
<dbReference type="Pfam" id="PF01381">
    <property type="entry name" value="HTH_3"/>
    <property type="match status" value="1"/>
</dbReference>
<dbReference type="STRING" id="1179773.BN6_12540"/>
<dbReference type="GO" id="GO:0043531">
    <property type="term" value="F:ADP binding"/>
    <property type="evidence" value="ECO:0007669"/>
    <property type="project" value="InterPro"/>
</dbReference>
<dbReference type="PANTHER" id="PTHR35807">
    <property type="entry name" value="TRANSCRIPTIONAL REGULATOR REDD-RELATED"/>
    <property type="match status" value="1"/>
</dbReference>
<dbReference type="KEGG" id="sesp:BN6_12540"/>
<dbReference type="GO" id="GO:0003677">
    <property type="term" value="F:DNA binding"/>
    <property type="evidence" value="ECO:0007669"/>
    <property type="project" value="UniProtKB-UniRule"/>
</dbReference>
<dbReference type="PRINTS" id="PR00364">
    <property type="entry name" value="DISEASERSIST"/>
</dbReference>
<dbReference type="GO" id="GO:0000160">
    <property type="term" value="P:phosphorelay signal transduction system"/>
    <property type="evidence" value="ECO:0007669"/>
    <property type="project" value="InterPro"/>
</dbReference>
<dbReference type="SUPFAM" id="SSF52540">
    <property type="entry name" value="P-loop containing nucleoside triphosphate hydrolases"/>
    <property type="match status" value="1"/>
</dbReference>
<dbReference type="InterPro" id="IPR036388">
    <property type="entry name" value="WH-like_DNA-bd_sf"/>
</dbReference>
<dbReference type="SMART" id="SM00530">
    <property type="entry name" value="HTH_XRE"/>
    <property type="match status" value="1"/>
</dbReference>
<evidence type="ECO:0000256" key="3">
    <source>
        <dbReference type="ARBA" id="ARBA00023125"/>
    </source>
</evidence>
<dbReference type="Pfam" id="PF13424">
    <property type="entry name" value="TPR_12"/>
    <property type="match status" value="1"/>
</dbReference>
<dbReference type="SUPFAM" id="SSF46894">
    <property type="entry name" value="C-terminal effector domain of the bipartite response regulators"/>
    <property type="match status" value="1"/>
</dbReference>
<accession>K0JPE9</accession>
<dbReference type="eggNOG" id="COG3629">
    <property type="taxonomic scope" value="Bacteria"/>
</dbReference>
<dbReference type="InterPro" id="IPR019734">
    <property type="entry name" value="TPR_rpt"/>
</dbReference>
<dbReference type="SMART" id="SM00862">
    <property type="entry name" value="Trans_reg_C"/>
    <property type="match status" value="1"/>
</dbReference>
<dbReference type="PANTHER" id="PTHR35807:SF1">
    <property type="entry name" value="TRANSCRIPTIONAL REGULATOR REDD"/>
    <property type="match status" value="1"/>
</dbReference>
<comment type="similarity">
    <text evidence="1">Belongs to the AfsR/DnrI/RedD regulatory family.</text>
</comment>
<dbReference type="SUPFAM" id="SSF48452">
    <property type="entry name" value="TPR-like"/>
    <property type="match status" value="2"/>
</dbReference>
<evidence type="ECO:0000256" key="5">
    <source>
        <dbReference type="PROSITE-ProRule" id="PRU01091"/>
    </source>
</evidence>
<evidence type="ECO:0000313" key="8">
    <source>
        <dbReference type="EMBL" id="CCH28580.1"/>
    </source>
</evidence>
<keyword evidence="4" id="KW-0804">Transcription</keyword>
<keyword evidence="9" id="KW-1185">Reference proteome</keyword>
<feature type="domain" description="OmpR/PhoB-type" evidence="7">
    <location>
        <begin position="61"/>
        <end position="159"/>
    </location>
</feature>
<dbReference type="CDD" id="cd15831">
    <property type="entry name" value="BTAD"/>
    <property type="match status" value="1"/>
</dbReference>
<evidence type="ECO:0000256" key="1">
    <source>
        <dbReference type="ARBA" id="ARBA00005820"/>
    </source>
</evidence>
<feature type="DNA-binding region" description="OmpR/PhoB-type" evidence="5">
    <location>
        <begin position="61"/>
        <end position="159"/>
    </location>
</feature>
<dbReference type="AlphaFoldDB" id="K0JPE9"/>
<dbReference type="GO" id="GO:0006355">
    <property type="term" value="P:regulation of DNA-templated transcription"/>
    <property type="evidence" value="ECO:0007669"/>
    <property type="project" value="InterPro"/>
</dbReference>
<dbReference type="SMART" id="SM01043">
    <property type="entry name" value="BTAD"/>
    <property type="match status" value="1"/>
</dbReference>
<dbReference type="HOGENOM" id="CLU_004665_2_0_11"/>
<dbReference type="InterPro" id="IPR010982">
    <property type="entry name" value="Lambda_DNA-bd_dom_sf"/>
</dbReference>
<dbReference type="OrthoDB" id="581105at2"/>
<dbReference type="InterPro" id="IPR001867">
    <property type="entry name" value="OmpR/PhoB-type_DNA-bd"/>
</dbReference>
<dbReference type="InterPro" id="IPR051677">
    <property type="entry name" value="AfsR-DnrI-RedD_regulator"/>
</dbReference>
<proteinExistence type="inferred from homology"/>
<dbReference type="InterPro" id="IPR001387">
    <property type="entry name" value="Cro/C1-type_HTH"/>
</dbReference>
<dbReference type="Pfam" id="PF00486">
    <property type="entry name" value="Trans_reg_C"/>
    <property type="match status" value="1"/>
</dbReference>
<evidence type="ECO:0000259" key="7">
    <source>
        <dbReference type="PROSITE" id="PS51755"/>
    </source>
</evidence>
<dbReference type="InterPro" id="IPR011990">
    <property type="entry name" value="TPR-like_helical_dom_sf"/>
</dbReference>
<feature type="domain" description="HTH cro/C1-type" evidence="6">
    <location>
        <begin position="14"/>
        <end position="69"/>
    </location>
</feature>
<dbReference type="Pfam" id="PF03704">
    <property type="entry name" value="BTAD"/>
    <property type="match status" value="1"/>
</dbReference>
<evidence type="ECO:0008006" key="10">
    <source>
        <dbReference type="Google" id="ProtNLM"/>
    </source>
</evidence>
<dbReference type="InterPro" id="IPR027417">
    <property type="entry name" value="P-loop_NTPase"/>
</dbReference>
<dbReference type="RefSeq" id="WP_015098693.1">
    <property type="nucleotide sequence ID" value="NC_019673.1"/>
</dbReference>
<dbReference type="eggNOG" id="COG3903">
    <property type="taxonomic scope" value="Bacteria"/>
</dbReference>
<dbReference type="SUPFAM" id="SSF47413">
    <property type="entry name" value="lambda repressor-like DNA-binding domains"/>
    <property type="match status" value="1"/>
</dbReference>
<sequence length="1057" mass="113054">MPDAHQLARFARAVRGHRLANGVTQAELAARSGVSVRTIRAVEQGHATRPHAASLAKLAAAVGLDWPPAGPRIGVLGPLAVDAGGPVRWESRKPRVLLAVLAVHAGQPVSQAEIVDVLWGEDVPPTWQNLVHGYVARVRAALDDPTAVRASRHGYRLVVRDLDLLRFDALVARSRAAPPVEAIGLLSEALELWRGPLLADLPEEVRGHPTVHAITARRVAAALALADLAREHDVAGEAVDHLRRLVVEEPLHEGLHARLVLALAADGRQAAALEEFARVRARLVDELGVEPGAELRAAHVRVLRRDLPEPADPVPAQLPPATGHFTGRRAQLLRLDGLLANQGRTVGITAIAGTAGVGKTALAVRWANDVRHRFPDGQLYIDLRGFAEHEPVRPAEALGRFLRAFGVPPERVPADPDEAAALYRTTVATRRVLVVLDNAAGAEQVRPLLPSGPGSLALITSRDRLGGMAAREGLVRLALDVLPAPDARALLERALGAARVAAEPDAARELAELCAHLPLALRVVAANLADQPHRALADQVGELREGNRLAQLGIDGTGEAAVRTAFELSYRRLAEPHRRLFRLLGVVAGPHFTADAAAALLDADRRAAEHGLRVLSSAHLVQQLSPDRYGFHDLLRLYARELAEPETAAARRLYRWYLDGADGAARAAYPHMLRLPARIGETRSFADQETAMGWLNDEIANLAAAVADRRFPDVARTACLLADALRGYFWLTMKIALWESTAQAALALARARGDTAAAAAASLSLSSARLRSSDQVAAAGQSAVTLDLARAAGWWEGEVAAGGTLAASLYHMGEMDRAAAHLEHNLLAAGSERTRCTTLVLLGNVSYTGGDLDQAARRYQEAARLCRSIGSHYVEAMASGAMVGVLRRQGRITEAREHGLRSLAYFREIGDLASESQTLVVLAEVEFAAGDPTTALATAEVALELNRRTGERAAEIDALNCLGTIRAALGDHARARALHEEALDVAKRIKSPYTVAQSLVGLGDEESLRQASELADRHGFGLVRQDILALRSGFPAQPHEPRAAVVAAGEPPHHTFG</sequence>
<evidence type="ECO:0000313" key="9">
    <source>
        <dbReference type="Proteomes" id="UP000006281"/>
    </source>
</evidence>
<dbReference type="InterPro" id="IPR016032">
    <property type="entry name" value="Sig_transdc_resp-reg_C-effctor"/>
</dbReference>
<gene>
    <name evidence="8" type="ordered locus">BN6_12540</name>
</gene>
<dbReference type="Gene3D" id="1.10.260.40">
    <property type="entry name" value="lambda repressor-like DNA-binding domains"/>
    <property type="match status" value="1"/>
</dbReference>
<protein>
    <recommendedName>
        <fullName evidence="10">Transcriptional regulator, SARP family</fullName>
    </recommendedName>
</protein>
<evidence type="ECO:0000256" key="4">
    <source>
        <dbReference type="ARBA" id="ARBA00023163"/>
    </source>
</evidence>
<keyword evidence="3 5" id="KW-0238">DNA-binding</keyword>
<dbReference type="BioCyc" id="SESP1179773:BN6_RS06170-MONOMER"/>
<dbReference type="CDD" id="cd00093">
    <property type="entry name" value="HTH_XRE"/>
    <property type="match status" value="1"/>
</dbReference>
<dbReference type="PROSITE" id="PS50943">
    <property type="entry name" value="HTH_CROC1"/>
    <property type="match status" value="1"/>
</dbReference>
<dbReference type="PROSITE" id="PS51755">
    <property type="entry name" value="OMPR_PHOB"/>
    <property type="match status" value="1"/>
</dbReference>
<dbReference type="EMBL" id="HE804045">
    <property type="protein sequence ID" value="CCH28580.1"/>
    <property type="molecule type" value="Genomic_DNA"/>
</dbReference>
<dbReference type="Gene3D" id="1.25.40.10">
    <property type="entry name" value="Tetratricopeptide repeat domain"/>
    <property type="match status" value="2"/>
</dbReference>
<dbReference type="Gene3D" id="1.10.10.10">
    <property type="entry name" value="Winged helix-like DNA-binding domain superfamily/Winged helix DNA-binding domain"/>
    <property type="match status" value="1"/>
</dbReference>
<dbReference type="Proteomes" id="UP000006281">
    <property type="component" value="Chromosome"/>
</dbReference>
<dbReference type="InterPro" id="IPR005158">
    <property type="entry name" value="BTAD"/>
</dbReference>
<dbReference type="PATRIC" id="fig|1179773.3.peg.1258"/>
<evidence type="ECO:0000256" key="2">
    <source>
        <dbReference type="ARBA" id="ARBA00023015"/>
    </source>
</evidence>
<reference evidence="8 9" key="1">
    <citation type="journal article" date="2012" name="BMC Genomics">
        <title>Complete genome sequence of Saccharothrix espanaensis DSM 44229T and comparison to the other completely sequenced Pseudonocardiaceae.</title>
        <authorList>
            <person name="Strobel T."/>
            <person name="Al-Dilaimi A."/>
            <person name="Blom J."/>
            <person name="Gessner A."/>
            <person name="Kalinowski J."/>
            <person name="Luzhetska M."/>
            <person name="Puhler A."/>
            <person name="Szczepanowski R."/>
            <person name="Bechthold A."/>
            <person name="Ruckert C."/>
        </authorList>
    </citation>
    <scope>NUCLEOTIDE SEQUENCE [LARGE SCALE GENOMIC DNA]</scope>
    <source>
        <strain evidence="9">ATCC 51144 / DSM 44229 / JCM 9112 / NBRC 15066 / NRRL 15764</strain>
    </source>
</reference>
<evidence type="ECO:0000259" key="6">
    <source>
        <dbReference type="PROSITE" id="PS50943"/>
    </source>
</evidence>
<dbReference type="SMART" id="SM00028">
    <property type="entry name" value="TPR"/>
    <property type="match status" value="3"/>
</dbReference>
<name>K0JPE9_SACES</name>